<dbReference type="OrthoDB" id="10583885at2759"/>
<organism evidence="2 3">
    <name type="scientific">Biomphalaria glabrata</name>
    <name type="common">Bloodfluke planorb</name>
    <name type="synonym">Freshwater snail</name>
    <dbReference type="NCBI Taxonomy" id="6526"/>
    <lineage>
        <taxon>Eukaryota</taxon>
        <taxon>Metazoa</taxon>
        <taxon>Spiralia</taxon>
        <taxon>Lophotrochozoa</taxon>
        <taxon>Mollusca</taxon>
        <taxon>Gastropoda</taxon>
        <taxon>Heterobranchia</taxon>
        <taxon>Euthyneura</taxon>
        <taxon>Panpulmonata</taxon>
        <taxon>Hygrophila</taxon>
        <taxon>Lymnaeoidea</taxon>
        <taxon>Planorbidae</taxon>
        <taxon>Biomphalaria</taxon>
    </lineage>
</organism>
<dbReference type="GeneID" id="129926232"/>
<dbReference type="AlphaFoldDB" id="A0A9W3ABV8"/>
<name>A0A9W3ABV8_BIOGL</name>
<feature type="transmembrane region" description="Helical" evidence="1">
    <location>
        <begin position="34"/>
        <end position="55"/>
    </location>
</feature>
<keyword evidence="1" id="KW-0472">Membrane</keyword>
<proteinExistence type="predicted"/>
<gene>
    <name evidence="3" type="primary">LOC129926232</name>
</gene>
<keyword evidence="2" id="KW-1185">Reference proteome</keyword>
<evidence type="ECO:0000313" key="2">
    <source>
        <dbReference type="Proteomes" id="UP001165740"/>
    </source>
</evidence>
<accession>A0A9W3ABV8</accession>
<keyword evidence="1" id="KW-0812">Transmembrane</keyword>
<dbReference type="Proteomes" id="UP001165740">
    <property type="component" value="Chromosome 1"/>
</dbReference>
<sequence length="191" mass="22444">MIQCKLRETSLVFLSSRRMLTEIISEHVSPEMIYTIYFLTLIVALILVIFMRYLWLLCYTKTEEVQLTCRKKTARVAPILTPLPIDFRFFKYSYEIYESQTEVMQSSSAIVIHYFQHVLYMCNWSSVRKIWRLMKSICLRSGNDMDILKDPKSVIGSDVEMRCNDELDAFGKVLHLFNIDAVQIPIVHVPD</sequence>
<evidence type="ECO:0000313" key="3">
    <source>
        <dbReference type="RefSeq" id="XP_055884786.1"/>
    </source>
</evidence>
<reference evidence="3" key="1">
    <citation type="submission" date="2025-08" db="UniProtKB">
        <authorList>
            <consortium name="RefSeq"/>
        </authorList>
    </citation>
    <scope>IDENTIFICATION</scope>
</reference>
<protein>
    <submittedName>
        <fullName evidence="3">Uncharacterized protein LOC129926232</fullName>
    </submittedName>
</protein>
<evidence type="ECO:0000256" key="1">
    <source>
        <dbReference type="SAM" id="Phobius"/>
    </source>
</evidence>
<dbReference type="RefSeq" id="XP_055884786.1">
    <property type="nucleotide sequence ID" value="XM_056028811.1"/>
</dbReference>
<keyword evidence="1" id="KW-1133">Transmembrane helix</keyword>